<keyword evidence="2" id="KW-1185">Reference proteome</keyword>
<sequence length="295" mass="32936">MASKTNLTVAFPPLPVDIFREIVEFASYSSRSSALALTLVSSFTRAWSIPALYETVLLRSVTTIKRFRSTLESSPPPNSRLAVRIPIARRVKNLAIMAASSVNAMHDIVARCCELKSFACGTPLYQNFPVNSPSIQSTERHFLGASCRDGIPFFSLSPQVTHLHLQLASCQALSSLFELYDYTPKLTHLAISLPSKLLAEFHSLRSIVDHTLQHNRHLELILVQTTDLSNEDFHLWAKGLESDLDVRVVVRKAPKSIVEQWRAANAGAFPKGIWNEAAEVVRRRQETAIQKTCNI</sequence>
<accession>A0AAW0DKS0</accession>
<gene>
    <name evidence="1" type="ORF">VNI00_003963</name>
</gene>
<proteinExistence type="predicted"/>
<evidence type="ECO:0000313" key="1">
    <source>
        <dbReference type="EMBL" id="KAK7053337.1"/>
    </source>
</evidence>
<evidence type="ECO:0000313" key="2">
    <source>
        <dbReference type="Proteomes" id="UP001383192"/>
    </source>
</evidence>
<reference evidence="1 2" key="1">
    <citation type="submission" date="2024-01" db="EMBL/GenBank/DDBJ databases">
        <title>A draft genome for a cacao thread blight-causing isolate of Paramarasmius palmivorus.</title>
        <authorList>
            <person name="Baruah I.K."/>
            <person name="Bukari Y."/>
            <person name="Amoako-Attah I."/>
            <person name="Meinhardt L.W."/>
            <person name="Bailey B.A."/>
            <person name="Cohen S.P."/>
        </authorList>
    </citation>
    <scope>NUCLEOTIDE SEQUENCE [LARGE SCALE GENOMIC DNA]</scope>
    <source>
        <strain evidence="1 2">GH-12</strain>
    </source>
</reference>
<organism evidence="1 2">
    <name type="scientific">Paramarasmius palmivorus</name>
    <dbReference type="NCBI Taxonomy" id="297713"/>
    <lineage>
        <taxon>Eukaryota</taxon>
        <taxon>Fungi</taxon>
        <taxon>Dikarya</taxon>
        <taxon>Basidiomycota</taxon>
        <taxon>Agaricomycotina</taxon>
        <taxon>Agaricomycetes</taxon>
        <taxon>Agaricomycetidae</taxon>
        <taxon>Agaricales</taxon>
        <taxon>Marasmiineae</taxon>
        <taxon>Marasmiaceae</taxon>
        <taxon>Paramarasmius</taxon>
    </lineage>
</organism>
<evidence type="ECO:0008006" key="3">
    <source>
        <dbReference type="Google" id="ProtNLM"/>
    </source>
</evidence>
<protein>
    <recommendedName>
        <fullName evidence="3">F-box domain-containing protein</fullName>
    </recommendedName>
</protein>
<dbReference type="AlphaFoldDB" id="A0AAW0DKS0"/>
<dbReference type="EMBL" id="JAYKXP010000010">
    <property type="protein sequence ID" value="KAK7053337.1"/>
    <property type="molecule type" value="Genomic_DNA"/>
</dbReference>
<name>A0AAW0DKS0_9AGAR</name>
<dbReference type="Proteomes" id="UP001383192">
    <property type="component" value="Unassembled WGS sequence"/>
</dbReference>
<comment type="caution">
    <text evidence="1">The sequence shown here is derived from an EMBL/GenBank/DDBJ whole genome shotgun (WGS) entry which is preliminary data.</text>
</comment>